<reference evidence="2" key="1">
    <citation type="submission" date="2022-11" db="UniProtKB">
        <authorList>
            <consortium name="WormBaseParasite"/>
        </authorList>
    </citation>
    <scope>IDENTIFICATION</scope>
</reference>
<name>A0A914PDR5_9BILA</name>
<evidence type="ECO:0000313" key="1">
    <source>
        <dbReference type="Proteomes" id="UP000887578"/>
    </source>
</evidence>
<accession>A0A914PDR5</accession>
<keyword evidence="1" id="KW-1185">Reference proteome</keyword>
<evidence type="ECO:0000313" key="2">
    <source>
        <dbReference type="WBParaSite" id="PDA_v2.g13608.t1"/>
    </source>
</evidence>
<protein>
    <submittedName>
        <fullName evidence="2">BACK domain-containing protein</fullName>
    </submittedName>
</protein>
<dbReference type="Proteomes" id="UP000887578">
    <property type="component" value="Unplaced"/>
</dbReference>
<dbReference type="WBParaSite" id="PDA_v2.g13608.t1">
    <property type="protein sequence ID" value="PDA_v2.g13608.t1"/>
    <property type="gene ID" value="PDA_v2.g13608"/>
</dbReference>
<dbReference type="AlphaFoldDB" id="A0A914PDR5"/>
<proteinExistence type="predicted"/>
<sequence length="198" mass="23725">MYDVEYLFVTCVNDILNYGTNLFKFAEIGLLYENKYDIVNKCFKAATNRAPFLPLKYKEENDQIFWNSPELVLEFVKHCPRTETFTENDIFQKVFEWVEGQCESRNIEINSKNLHEIFAPFEPFICFEKMDIKILTSTVYEYKLIPEERLLKCYHNHIIKVEKCYQEHFVGKNQSRMPNTSNAFIMESHMGHLRLRYV</sequence>
<organism evidence="1 2">
    <name type="scientific">Panagrolaimus davidi</name>
    <dbReference type="NCBI Taxonomy" id="227884"/>
    <lineage>
        <taxon>Eukaryota</taxon>
        <taxon>Metazoa</taxon>
        <taxon>Ecdysozoa</taxon>
        <taxon>Nematoda</taxon>
        <taxon>Chromadorea</taxon>
        <taxon>Rhabditida</taxon>
        <taxon>Tylenchina</taxon>
        <taxon>Panagrolaimomorpha</taxon>
        <taxon>Panagrolaimoidea</taxon>
        <taxon>Panagrolaimidae</taxon>
        <taxon>Panagrolaimus</taxon>
    </lineage>
</organism>